<reference evidence="2" key="1">
    <citation type="submission" date="2021-01" db="UniProtKB">
        <authorList>
            <consortium name="EnsemblMetazoa"/>
        </authorList>
    </citation>
    <scope>IDENTIFICATION</scope>
</reference>
<evidence type="ECO:0000256" key="1">
    <source>
        <dbReference type="SAM" id="Coils"/>
    </source>
</evidence>
<evidence type="ECO:0000313" key="2">
    <source>
        <dbReference type="EnsemblMetazoa" id="CLYHEMP013475.1"/>
    </source>
</evidence>
<dbReference type="Proteomes" id="UP000594262">
    <property type="component" value="Unplaced"/>
</dbReference>
<keyword evidence="3" id="KW-1185">Reference proteome</keyword>
<dbReference type="AlphaFoldDB" id="A0A7M5WV93"/>
<protein>
    <submittedName>
        <fullName evidence="2">Uncharacterized protein</fullName>
    </submittedName>
</protein>
<organism evidence="2 3">
    <name type="scientific">Clytia hemisphaerica</name>
    <dbReference type="NCBI Taxonomy" id="252671"/>
    <lineage>
        <taxon>Eukaryota</taxon>
        <taxon>Metazoa</taxon>
        <taxon>Cnidaria</taxon>
        <taxon>Hydrozoa</taxon>
        <taxon>Hydroidolina</taxon>
        <taxon>Leptothecata</taxon>
        <taxon>Obeliida</taxon>
        <taxon>Clytiidae</taxon>
        <taxon>Clytia</taxon>
    </lineage>
</organism>
<name>A0A7M5WV93_9CNID</name>
<evidence type="ECO:0000313" key="3">
    <source>
        <dbReference type="Proteomes" id="UP000594262"/>
    </source>
</evidence>
<proteinExistence type="predicted"/>
<sequence>MEKVTLAKEHEYQTKLAAKENEFKLKAKDLENTNKIKLEQMEREKELAIQALRHEIEILKSNNATQSQNDFKPENTAGAMKQTEKSIVATKEDKMIWGVNEFFFAKKYVSNLDTSYQKWHEAIYDLLENNVQENMNSEGKKLIFIKKEMPATNYATLVLLTKRRNVDCGDGPQTLIVNHDNKGELKNAKSFLLHPKQKEMCIENNGNYTEEYEMFELWGYPGVAKNHYFGEKRSIIMFLIFKNE</sequence>
<keyword evidence="1" id="KW-0175">Coiled coil</keyword>
<feature type="coiled-coil region" evidence="1">
    <location>
        <begin position="27"/>
        <end position="69"/>
    </location>
</feature>
<accession>A0A7M5WV93</accession>
<dbReference type="EnsemblMetazoa" id="CLYHEMT013475.1">
    <property type="protein sequence ID" value="CLYHEMP013475.1"/>
    <property type="gene ID" value="CLYHEMG013475"/>
</dbReference>